<dbReference type="EMBL" id="KZ302116">
    <property type="protein sequence ID" value="PFH47346.1"/>
    <property type="molecule type" value="Genomic_DNA"/>
</dbReference>
<evidence type="ECO:0000313" key="3">
    <source>
        <dbReference type="Proteomes" id="UP000242287"/>
    </source>
</evidence>
<protein>
    <recommendedName>
        <fullName evidence="4">Splicing arginine serine-rich 12</fullName>
    </recommendedName>
</protein>
<reference evidence="2 3" key="1">
    <citation type="submission" date="2014-02" db="EMBL/GenBank/DDBJ databases">
        <title>Transposable element dynamics among asymbiotic and ectomycorrhizal Amanita fungi.</title>
        <authorList>
            <consortium name="DOE Joint Genome Institute"/>
            <person name="Hess J."/>
            <person name="Skrede I."/>
            <person name="Wolfe B."/>
            <person name="LaButti K."/>
            <person name="Ohm R.A."/>
            <person name="Grigoriev I.V."/>
            <person name="Pringle A."/>
        </authorList>
    </citation>
    <scope>NUCLEOTIDE SEQUENCE [LARGE SCALE GENOMIC DNA]</scope>
    <source>
        <strain evidence="2 3">SKay4041</strain>
    </source>
</reference>
<proteinExistence type="predicted"/>
<evidence type="ECO:0000256" key="1">
    <source>
        <dbReference type="SAM" id="MobiDB-lite"/>
    </source>
</evidence>
<dbReference type="PANTHER" id="PTHR34117:SF1">
    <property type="entry name" value="STYLE CELL-CYCLE INHIBITOR 1"/>
    <property type="match status" value="1"/>
</dbReference>
<dbReference type="Proteomes" id="UP000242287">
    <property type="component" value="Unassembled WGS sequence"/>
</dbReference>
<feature type="compositionally biased region" description="Basic residues" evidence="1">
    <location>
        <begin position="1"/>
        <end position="14"/>
    </location>
</feature>
<feature type="compositionally biased region" description="Low complexity" evidence="1">
    <location>
        <begin position="150"/>
        <end position="162"/>
    </location>
</feature>
<dbReference type="STRING" id="703135.A0A2A9NHX4"/>
<dbReference type="OrthoDB" id="2139939at2759"/>
<feature type="region of interest" description="Disordered" evidence="1">
    <location>
        <begin position="134"/>
        <end position="171"/>
    </location>
</feature>
<sequence length="307" mass="35656">MPSRRSRSRSRSHSGSRDRSRSPRRRTAVDLPYDAKPIRESDYFLKSDEFRLWLREEKRKYFDELSGDKARSYFRKFVKAWNRGKLSKKYYQGIEPSSVTATTNTAYKWSFASKSSRADDAALRAAREQVSAATYGRNDVINEGPEEPSSAKYGAGAASSSSRVRGPAMPTAADLVHARELEAEYQEEERKYKRKREKMEAKDRIEDMVGPREVGREGMLEKKRMKREQDKVFRERGDDGFEADESTLMGGGDSFKDYVARRDSTKKRHETKTQERDMAMRERANARREKEKATMDMFQQLAKQRFG</sequence>
<dbReference type="InterPro" id="IPR044688">
    <property type="entry name" value="SCI-1-like"/>
</dbReference>
<feature type="region of interest" description="Disordered" evidence="1">
    <location>
        <begin position="1"/>
        <end position="32"/>
    </location>
</feature>
<feature type="region of interest" description="Disordered" evidence="1">
    <location>
        <begin position="184"/>
        <end position="295"/>
    </location>
</feature>
<accession>A0A2A9NHX4</accession>
<keyword evidence="3" id="KW-1185">Reference proteome</keyword>
<name>A0A2A9NHX4_9AGAR</name>
<dbReference type="PANTHER" id="PTHR34117">
    <property type="entry name" value="STYLE CELL-CYCLE INHIBITOR 1"/>
    <property type="match status" value="1"/>
</dbReference>
<evidence type="ECO:0008006" key="4">
    <source>
        <dbReference type="Google" id="ProtNLM"/>
    </source>
</evidence>
<organism evidence="2 3">
    <name type="scientific">Amanita thiersii Skay4041</name>
    <dbReference type="NCBI Taxonomy" id="703135"/>
    <lineage>
        <taxon>Eukaryota</taxon>
        <taxon>Fungi</taxon>
        <taxon>Dikarya</taxon>
        <taxon>Basidiomycota</taxon>
        <taxon>Agaricomycotina</taxon>
        <taxon>Agaricomycetes</taxon>
        <taxon>Agaricomycetidae</taxon>
        <taxon>Agaricales</taxon>
        <taxon>Pluteineae</taxon>
        <taxon>Amanitaceae</taxon>
        <taxon>Amanita</taxon>
    </lineage>
</organism>
<feature type="compositionally biased region" description="Basic and acidic residues" evidence="1">
    <location>
        <begin position="197"/>
        <end position="239"/>
    </location>
</feature>
<gene>
    <name evidence="2" type="ORF">AMATHDRAFT_152283</name>
</gene>
<evidence type="ECO:0000313" key="2">
    <source>
        <dbReference type="EMBL" id="PFH47346.1"/>
    </source>
</evidence>
<feature type="compositionally biased region" description="Basic and acidic residues" evidence="1">
    <location>
        <begin position="271"/>
        <end position="294"/>
    </location>
</feature>
<feature type="compositionally biased region" description="Basic and acidic residues" evidence="1">
    <location>
        <begin position="254"/>
        <end position="263"/>
    </location>
</feature>
<dbReference type="AlphaFoldDB" id="A0A2A9NHX4"/>